<dbReference type="EMBL" id="ACXX02000007">
    <property type="protein sequence ID" value="EGD47499.1"/>
    <property type="molecule type" value="Genomic_DNA"/>
</dbReference>
<dbReference type="Gene3D" id="3.90.1720.10">
    <property type="entry name" value="endopeptidase domain like (from Nostoc punctiforme)"/>
    <property type="match status" value="1"/>
</dbReference>
<evidence type="ECO:0000313" key="7">
    <source>
        <dbReference type="Proteomes" id="UP000003860"/>
    </source>
</evidence>
<keyword evidence="2" id="KW-0645">Protease</keyword>
<keyword evidence="3" id="KW-0378">Hydrolase</keyword>
<accession>F1TD61</accession>
<dbReference type="PANTHER" id="PTHR47053:SF1">
    <property type="entry name" value="MUREIN DD-ENDOPEPTIDASE MEPH-RELATED"/>
    <property type="match status" value="1"/>
</dbReference>
<name>F1TD61_9FIRM</name>
<dbReference type="InterPro" id="IPR038765">
    <property type="entry name" value="Papain-like_cys_pep_sf"/>
</dbReference>
<organism evidence="6 7">
    <name type="scientific">Ruminiclostridium papyrosolvens DSM 2782</name>
    <dbReference type="NCBI Taxonomy" id="588581"/>
    <lineage>
        <taxon>Bacteria</taxon>
        <taxon>Bacillati</taxon>
        <taxon>Bacillota</taxon>
        <taxon>Clostridia</taxon>
        <taxon>Eubacteriales</taxon>
        <taxon>Oscillospiraceae</taxon>
        <taxon>Ruminiclostridium</taxon>
    </lineage>
</organism>
<dbReference type="OrthoDB" id="9808890at2"/>
<dbReference type="Pfam" id="PF00877">
    <property type="entry name" value="NLPC_P60"/>
    <property type="match status" value="1"/>
</dbReference>
<proteinExistence type="inferred from homology"/>
<keyword evidence="4" id="KW-0788">Thiol protease</keyword>
<evidence type="ECO:0000313" key="6">
    <source>
        <dbReference type="EMBL" id="EGD47499.1"/>
    </source>
</evidence>
<evidence type="ECO:0000256" key="3">
    <source>
        <dbReference type="ARBA" id="ARBA00022801"/>
    </source>
</evidence>
<dbReference type="SUPFAM" id="SSF54001">
    <property type="entry name" value="Cysteine proteinases"/>
    <property type="match status" value="1"/>
</dbReference>
<dbReference type="InterPro" id="IPR000064">
    <property type="entry name" value="NLP_P60_dom"/>
</dbReference>
<evidence type="ECO:0000256" key="1">
    <source>
        <dbReference type="ARBA" id="ARBA00007074"/>
    </source>
</evidence>
<sequence>MSSSYTKLLTGCMLSVLLFFVSTDVIASNSRPEAAIKSIDIRNTQILDPIDYDGYIVRMVVDYAKEFVGVKYVYGGTNPQGFDCSGFIGYVYKNFGVKLARSAQNMYSNGKNVPKNALKAGDILFFDASTRNRAGAVDHVGIYLGGDAFIHASSSKGSVRIQKLSQYKGLYIGAKRVILQ</sequence>
<keyword evidence="7" id="KW-1185">Reference proteome</keyword>
<dbReference type="PANTHER" id="PTHR47053">
    <property type="entry name" value="MUREIN DD-ENDOPEPTIDASE MEPH-RELATED"/>
    <property type="match status" value="1"/>
</dbReference>
<gene>
    <name evidence="6" type="ORF">Cpap_1689</name>
</gene>
<protein>
    <submittedName>
        <fullName evidence="6">NLP/P60 protein</fullName>
    </submittedName>
</protein>
<evidence type="ECO:0000256" key="2">
    <source>
        <dbReference type="ARBA" id="ARBA00022670"/>
    </source>
</evidence>
<dbReference type="InterPro" id="IPR051202">
    <property type="entry name" value="Peptidase_C40"/>
</dbReference>
<dbReference type="GO" id="GO:0008234">
    <property type="term" value="F:cysteine-type peptidase activity"/>
    <property type="evidence" value="ECO:0007669"/>
    <property type="project" value="UniProtKB-KW"/>
</dbReference>
<dbReference type="eggNOG" id="COG0791">
    <property type="taxonomic scope" value="Bacteria"/>
</dbReference>
<evidence type="ECO:0000259" key="5">
    <source>
        <dbReference type="PROSITE" id="PS51935"/>
    </source>
</evidence>
<dbReference type="RefSeq" id="WP_004619360.1">
    <property type="nucleotide sequence ID" value="NZ_ACXX02000007.1"/>
</dbReference>
<dbReference type="AlphaFoldDB" id="F1TD61"/>
<dbReference type="Proteomes" id="UP000003860">
    <property type="component" value="Unassembled WGS sequence"/>
</dbReference>
<dbReference type="GO" id="GO:0006508">
    <property type="term" value="P:proteolysis"/>
    <property type="evidence" value="ECO:0007669"/>
    <property type="project" value="UniProtKB-KW"/>
</dbReference>
<comment type="similarity">
    <text evidence="1">Belongs to the peptidase C40 family.</text>
</comment>
<reference evidence="6" key="2">
    <citation type="submission" date="2011-01" db="EMBL/GenBank/DDBJ databases">
        <title>The Non-contiguous Finished genome of Clostridium papyrosolvens.</title>
        <authorList>
            <person name="Lucas S."/>
            <person name="Copeland A."/>
            <person name="Lapidus A."/>
            <person name="Cheng J.-F."/>
            <person name="Goodwin L."/>
            <person name="Pitluck S."/>
            <person name="Misra M."/>
            <person name="Chertkov O."/>
            <person name="Detter J.C."/>
            <person name="Han C."/>
            <person name="Tapia R."/>
            <person name="Land M."/>
            <person name="Hauser L."/>
            <person name="Kyrpides N."/>
            <person name="Ivanova N."/>
            <person name="Pagani I."/>
            <person name="Mouttaki H."/>
            <person name="He Z."/>
            <person name="Zhou J."/>
            <person name="Hemme C.L."/>
            <person name="Woyke T."/>
        </authorList>
    </citation>
    <scope>NUCLEOTIDE SEQUENCE [LARGE SCALE GENOMIC DNA]</scope>
    <source>
        <strain evidence="6">DSM 2782</strain>
    </source>
</reference>
<reference evidence="6" key="1">
    <citation type="submission" date="2009-07" db="EMBL/GenBank/DDBJ databases">
        <authorList>
            <consortium name="US DOE Joint Genome Institute (JGI-PGF)"/>
            <person name="Lucas S."/>
            <person name="Copeland A."/>
            <person name="Lapidus A."/>
            <person name="Glavina del Rio T."/>
            <person name="Tice H."/>
            <person name="Bruce D."/>
            <person name="Goodwin L."/>
            <person name="Pitluck S."/>
            <person name="Larimer F."/>
            <person name="Land M.L."/>
            <person name="Mouttaki H."/>
            <person name="He Z."/>
            <person name="Zhou J."/>
            <person name="Hemme C.L."/>
        </authorList>
    </citation>
    <scope>NUCLEOTIDE SEQUENCE</scope>
    <source>
        <strain evidence="6">DSM 2782</strain>
    </source>
</reference>
<dbReference type="MEROPS" id="C40.006"/>
<evidence type="ECO:0000256" key="4">
    <source>
        <dbReference type="ARBA" id="ARBA00022807"/>
    </source>
</evidence>
<dbReference type="PROSITE" id="PS51935">
    <property type="entry name" value="NLPC_P60"/>
    <property type="match status" value="1"/>
</dbReference>
<comment type="caution">
    <text evidence="6">The sequence shown here is derived from an EMBL/GenBank/DDBJ whole genome shotgun (WGS) entry which is preliminary data.</text>
</comment>
<feature type="domain" description="NlpC/P60" evidence="5">
    <location>
        <begin position="54"/>
        <end position="178"/>
    </location>
</feature>